<evidence type="ECO:0000313" key="7">
    <source>
        <dbReference type="EMBL" id="SNU80095.1"/>
    </source>
</evidence>
<dbReference type="InterPro" id="IPR026591">
    <property type="entry name" value="Sirtuin_cat_small_dom_sf"/>
</dbReference>
<dbReference type="Proteomes" id="UP000215033">
    <property type="component" value="Chromosome 1"/>
</dbReference>
<evidence type="ECO:0000256" key="4">
    <source>
        <dbReference type="PROSITE-ProRule" id="PRU00236"/>
    </source>
</evidence>
<dbReference type="InterPro" id="IPR003000">
    <property type="entry name" value="Sirtuin"/>
</dbReference>
<feature type="domain" description="Deacetylase sirtuin-type" evidence="5">
    <location>
        <begin position="1"/>
        <end position="224"/>
    </location>
</feature>
<protein>
    <recommendedName>
        <fullName evidence="3">NAD-dependent protein deacylase</fullName>
        <ecNumber evidence="3">2.3.1.286</ecNumber>
    </recommendedName>
    <alternativeName>
        <fullName evidence="3">Regulatory protein SIR2 homolog</fullName>
    </alternativeName>
</protein>
<dbReference type="GO" id="GO:0036055">
    <property type="term" value="F:protein-succinyllysine desuccinylase activity"/>
    <property type="evidence" value="ECO:0007669"/>
    <property type="project" value="UniProtKB-UniRule"/>
</dbReference>
<reference evidence="6 8" key="1">
    <citation type="submission" date="2017-01" db="EMBL/GenBank/DDBJ databases">
        <authorList>
            <person name="Wolfgang W.J."/>
            <person name="Cole J."/>
            <person name="Wroblewski D."/>
            <person name="Mcginnis J."/>
            <person name="Musser K.A."/>
        </authorList>
    </citation>
    <scope>NUCLEOTIDE SEQUENCE [LARGE SCALE GENOMIC DNA]</scope>
    <source>
        <strain evidence="6 8">DSM 21643</strain>
    </source>
</reference>
<dbReference type="InterPro" id="IPR026590">
    <property type="entry name" value="Ssirtuin_cat_dom"/>
</dbReference>
<comment type="function">
    <text evidence="3">NAD-dependent lysine deacetylase and desuccinylase that specifically removes acetyl and succinyl groups on target proteins. Modulates the activities of several proteins which are inactive in their acylated form.</text>
</comment>
<evidence type="ECO:0000313" key="9">
    <source>
        <dbReference type="Proteomes" id="UP000215033"/>
    </source>
</evidence>
<feature type="binding site" evidence="3">
    <location>
        <begin position="169"/>
        <end position="171"/>
    </location>
    <ligand>
        <name>NAD(+)</name>
        <dbReference type="ChEBI" id="CHEBI:57540"/>
    </ligand>
</feature>
<dbReference type="GO" id="GO:0017136">
    <property type="term" value="F:histone deacetylase activity, NAD-dependent"/>
    <property type="evidence" value="ECO:0007669"/>
    <property type="project" value="TreeGrafter"/>
</dbReference>
<evidence type="ECO:0000313" key="8">
    <source>
        <dbReference type="Proteomes" id="UP000193466"/>
    </source>
</evidence>
<keyword evidence="2 3" id="KW-0520">NAD</keyword>
<dbReference type="EMBL" id="LT906434">
    <property type="protein sequence ID" value="SNU80095.1"/>
    <property type="molecule type" value="Genomic_DNA"/>
</dbReference>
<feature type="binding site" evidence="3">
    <location>
        <position position="53"/>
    </location>
    <ligand>
        <name>substrate</name>
    </ligand>
</feature>
<dbReference type="Gene3D" id="3.40.50.1220">
    <property type="entry name" value="TPP-binding domain"/>
    <property type="match status" value="1"/>
</dbReference>
<comment type="domain">
    <text evidence="3">2 residues (Tyr-53 and Arg-56) present in a large hydrophobic pocket are probably involved in substrate specificity. They are important for desuccinylation activity, but dispensable for deacetylation activity.</text>
</comment>
<dbReference type="PROSITE" id="PS50305">
    <property type="entry name" value="SIRTUIN"/>
    <property type="match status" value="1"/>
</dbReference>
<evidence type="ECO:0000256" key="2">
    <source>
        <dbReference type="ARBA" id="ARBA00023027"/>
    </source>
</evidence>
<dbReference type="InterPro" id="IPR029035">
    <property type="entry name" value="DHS-like_NAD/FAD-binding_dom"/>
</dbReference>
<dbReference type="GO" id="GO:0070403">
    <property type="term" value="F:NAD+ binding"/>
    <property type="evidence" value="ECO:0007669"/>
    <property type="project" value="UniProtKB-UniRule"/>
</dbReference>
<dbReference type="RefSeq" id="WP_085363100.1">
    <property type="nucleotide sequence ID" value="NZ_LT906434.1"/>
</dbReference>
<evidence type="ECO:0000313" key="6">
    <source>
        <dbReference type="EMBL" id="OSI11010.1"/>
    </source>
</evidence>
<comment type="catalytic activity">
    <reaction evidence="3">
        <text>N(6)-acetyl-L-lysyl-[protein] + NAD(+) + H2O = 2''-O-acetyl-ADP-D-ribose + nicotinamide + L-lysyl-[protein]</text>
        <dbReference type="Rhea" id="RHEA:43636"/>
        <dbReference type="Rhea" id="RHEA-COMP:9752"/>
        <dbReference type="Rhea" id="RHEA-COMP:10731"/>
        <dbReference type="ChEBI" id="CHEBI:15377"/>
        <dbReference type="ChEBI" id="CHEBI:17154"/>
        <dbReference type="ChEBI" id="CHEBI:29969"/>
        <dbReference type="ChEBI" id="CHEBI:57540"/>
        <dbReference type="ChEBI" id="CHEBI:61930"/>
        <dbReference type="ChEBI" id="CHEBI:83767"/>
        <dbReference type="EC" id="2.3.1.286"/>
    </reaction>
</comment>
<dbReference type="KEGG" id="nzo:SAMEA4504057_1606"/>
<dbReference type="Proteomes" id="UP000193466">
    <property type="component" value="Unassembled WGS sequence"/>
</dbReference>
<name>A0AB38DRR4_9NEIS</name>
<comment type="similarity">
    <text evidence="3">Belongs to the sirtuin family. Class III subfamily.</text>
</comment>
<dbReference type="PANTHER" id="PTHR11085">
    <property type="entry name" value="NAD-DEPENDENT PROTEIN DEACYLASE SIRTUIN-5, MITOCHONDRIAL-RELATED"/>
    <property type="match status" value="1"/>
</dbReference>
<evidence type="ECO:0000259" key="5">
    <source>
        <dbReference type="PROSITE" id="PS50305"/>
    </source>
</evidence>
<feature type="binding site" evidence="3">
    <location>
        <position position="56"/>
    </location>
    <ligand>
        <name>substrate</name>
    </ligand>
</feature>
<reference evidence="7 9" key="2">
    <citation type="submission" date="2017-06" db="EMBL/GenBank/DDBJ databases">
        <authorList>
            <consortium name="Pathogen Informatics"/>
        </authorList>
    </citation>
    <scope>NUCLEOTIDE SEQUENCE [LARGE SCALE GENOMIC DNA]</scope>
    <source>
        <strain evidence="7 9">NCTC12230</strain>
    </source>
</reference>
<dbReference type="GO" id="GO:0036054">
    <property type="term" value="F:protein-malonyllysine demalonylase activity"/>
    <property type="evidence" value="ECO:0007669"/>
    <property type="project" value="InterPro"/>
</dbReference>
<dbReference type="SUPFAM" id="SSF52467">
    <property type="entry name" value="DHS-like NAD/FAD-binding domain"/>
    <property type="match status" value="1"/>
</dbReference>
<dbReference type="Pfam" id="PF02146">
    <property type="entry name" value="SIR2"/>
    <property type="match status" value="1"/>
</dbReference>
<comment type="subcellular location">
    <subcellularLocation>
        <location evidence="3">Cytoplasm</location>
    </subcellularLocation>
</comment>
<sequence>MKKCVVLTGAGISADSGLKTFRDAGGLWEGYKVSEVCTPEAFARNPHMVLEFYNMRRKQANAASPNAAHEALVRLEQHYRVQIITQNVDNLHERAGSRHVLHLHGELNKVRSCADEDEVLDWTGDLTESDTDSKGRPLRPHIVWFGEEVPLFPQAVEEMRDADVVMVVGTSLQVYPAASLLGFAPPHTECFLVDPNPQAGRAVEILAKKAKDGVPELVEELVRRAEKAHGD</sequence>
<dbReference type="InterPro" id="IPR050134">
    <property type="entry name" value="NAD-dep_sirtuin_deacylases"/>
</dbReference>
<proteinExistence type="inferred from homology"/>
<evidence type="ECO:0000256" key="1">
    <source>
        <dbReference type="ARBA" id="ARBA00022679"/>
    </source>
</evidence>
<keyword evidence="7" id="KW-0378">Hydrolase</keyword>
<dbReference type="HAMAP" id="MF_01121">
    <property type="entry name" value="Sirtuin_ClassIII"/>
    <property type="match status" value="1"/>
</dbReference>
<dbReference type="Gene3D" id="3.30.1600.10">
    <property type="entry name" value="SIR2/SIRT2 'Small Domain"/>
    <property type="match status" value="1"/>
</dbReference>
<gene>
    <name evidence="3 7" type="primary">cobB</name>
    <name evidence="6" type="ORF">BWD10_02820</name>
    <name evidence="7" type="ORF">SAMEA4504057_01606</name>
</gene>
<dbReference type="GO" id="GO:0005737">
    <property type="term" value="C:cytoplasm"/>
    <property type="evidence" value="ECO:0007669"/>
    <property type="project" value="UniProtKB-SubCell"/>
</dbReference>
<evidence type="ECO:0000256" key="3">
    <source>
        <dbReference type="HAMAP-Rule" id="MF_01121"/>
    </source>
</evidence>
<dbReference type="PANTHER" id="PTHR11085:SF4">
    <property type="entry name" value="NAD-DEPENDENT PROTEIN DEACYLASE"/>
    <property type="match status" value="1"/>
</dbReference>
<dbReference type="AlphaFoldDB" id="A0AB38DRR4"/>
<keyword evidence="1" id="KW-0808">Transferase</keyword>
<comment type="caution">
    <text evidence="3 4">Lacks conserved residue(s) required for the propagation of feature annotation.</text>
</comment>
<keyword evidence="3" id="KW-0963">Cytoplasm</keyword>
<feature type="binding site" evidence="3">
    <location>
        <position position="210"/>
    </location>
    <ligand>
        <name>NAD(+)</name>
        <dbReference type="ChEBI" id="CHEBI:57540"/>
    </ligand>
</feature>
<keyword evidence="8" id="KW-1185">Reference proteome</keyword>
<dbReference type="InterPro" id="IPR027546">
    <property type="entry name" value="Sirtuin_class_III"/>
</dbReference>
<feature type="binding site" evidence="3">
    <location>
        <begin position="9"/>
        <end position="28"/>
    </location>
    <ligand>
        <name>NAD(+)</name>
        <dbReference type="ChEBI" id="CHEBI:57540"/>
    </ligand>
</feature>
<feature type="active site" description="Proton acceptor" evidence="3">
    <location>
        <position position="104"/>
    </location>
</feature>
<organism evidence="7 9">
    <name type="scientific">Neisseria zoodegmatis</name>
    <dbReference type="NCBI Taxonomy" id="326523"/>
    <lineage>
        <taxon>Bacteria</taxon>
        <taxon>Pseudomonadati</taxon>
        <taxon>Pseudomonadota</taxon>
        <taxon>Betaproteobacteria</taxon>
        <taxon>Neisseriales</taxon>
        <taxon>Neisseriaceae</taxon>
        <taxon>Neisseria</taxon>
    </lineage>
</organism>
<accession>A0AB38DRR4</accession>
<dbReference type="EMBL" id="MTBM01000003">
    <property type="protein sequence ID" value="OSI11010.1"/>
    <property type="molecule type" value="Genomic_DNA"/>
</dbReference>
<feature type="binding site" evidence="3">
    <location>
        <begin position="86"/>
        <end position="89"/>
    </location>
    <ligand>
        <name>NAD(+)</name>
        <dbReference type="ChEBI" id="CHEBI:57540"/>
    </ligand>
</feature>
<dbReference type="EC" id="2.3.1.286" evidence="3"/>
<comment type="catalytic activity">
    <reaction evidence="3">
        <text>N(6)-succinyl-L-lysyl-[protein] + NAD(+) + H2O = 2''-O-succinyl-ADP-D-ribose + nicotinamide + L-lysyl-[protein]</text>
        <dbReference type="Rhea" id="RHEA:47668"/>
        <dbReference type="Rhea" id="RHEA-COMP:9752"/>
        <dbReference type="Rhea" id="RHEA-COMP:11877"/>
        <dbReference type="ChEBI" id="CHEBI:15377"/>
        <dbReference type="ChEBI" id="CHEBI:17154"/>
        <dbReference type="ChEBI" id="CHEBI:29969"/>
        <dbReference type="ChEBI" id="CHEBI:57540"/>
        <dbReference type="ChEBI" id="CHEBI:87830"/>
        <dbReference type="ChEBI" id="CHEBI:87832"/>
    </reaction>
</comment>